<dbReference type="InterPro" id="IPR017911">
    <property type="entry name" value="MacB-like_ATP-bd"/>
</dbReference>
<dbReference type="PANTHER" id="PTHR24220">
    <property type="entry name" value="IMPORT ATP-BINDING PROTEIN"/>
    <property type="match status" value="1"/>
</dbReference>
<dbReference type="Proteomes" id="UP000606991">
    <property type="component" value="Unassembled WGS sequence"/>
</dbReference>
<dbReference type="Pfam" id="PF00005">
    <property type="entry name" value="ABC_tran"/>
    <property type="match status" value="1"/>
</dbReference>
<dbReference type="EMBL" id="QHBU01000008">
    <property type="protein sequence ID" value="PZR84237.1"/>
    <property type="molecule type" value="Genomic_DNA"/>
</dbReference>
<dbReference type="GO" id="GO:0016887">
    <property type="term" value="F:ATP hydrolysis activity"/>
    <property type="evidence" value="ECO:0007669"/>
    <property type="project" value="InterPro"/>
</dbReference>
<accession>A0A934N0Z9</accession>
<evidence type="ECO:0000313" key="7">
    <source>
        <dbReference type="Proteomes" id="UP000248724"/>
    </source>
</evidence>
<reference evidence="6" key="2">
    <citation type="submission" date="2018-05" db="EMBL/GenBank/DDBJ databases">
        <authorList>
            <person name="Ferrari B."/>
        </authorList>
    </citation>
    <scope>NUCLEOTIDE SEQUENCE</scope>
    <source>
        <strain evidence="6">RRmetagenome_bin12</strain>
    </source>
</reference>
<sequence>MHAHALTHSYSRGRQSVSVLRGIELEIDAGSHVALQGPSGAGKSTLLSLLGGLEPPSGGELVVGDHDLRRTRGRALAQYRRLIVGFVFQHFGLVEVLTARENVMLAMSLSRVPPAARRRRTDEALAAVGLSHRGTHRPAQLSGGERQRVAIARAIVKQPRLLLADEPTGNLDDEVAVRVLDLLDALRREHGCTLVVVTHSALVAARADRHLRLRDGVVQL</sequence>
<evidence type="ECO:0000256" key="3">
    <source>
        <dbReference type="ARBA" id="ARBA00022840"/>
    </source>
</evidence>
<dbReference type="CDD" id="cd03255">
    <property type="entry name" value="ABC_MJ0796_LolCDE_FtsE"/>
    <property type="match status" value="1"/>
</dbReference>
<name>A0A2W5ZK11_9BACT</name>
<evidence type="ECO:0000313" key="6">
    <source>
        <dbReference type="EMBL" id="PZR84237.1"/>
    </source>
</evidence>
<evidence type="ECO:0000259" key="4">
    <source>
        <dbReference type="PROSITE" id="PS50893"/>
    </source>
</evidence>
<reference evidence="6 7" key="1">
    <citation type="journal article" date="2017" name="Nature">
        <title>Atmospheric trace gases support primary production in Antarctic desert surface soil.</title>
        <authorList>
            <person name="Ji M."/>
            <person name="Greening C."/>
            <person name="Vanwonterghem I."/>
            <person name="Carere C.R."/>
            <person name="Bay S.K."/>
            <person name="Steen J.A."/>
            <person name="Montgomery K."/>
            <person name="Lines T."/>
            <person name="Beardall J."/>
            <person name="van Dorst J."/>
            <person name="Snape I."/>
            <person name="Stott M.B."/>
            <person name="Hugenholtz P."/>
            <person name="Ferrari B.C."/>
        </authorList>
    </citation>
    <scope>NUCLEOTIDE SEQUENCE [LARGE SCALE GENOMIC DNA]</scope>
    <source>
        <strain evidence="6">RRmetagenome_bin12</strain>
    </source>
</reference>
<dbReference type="InterPro" id="IPR017871">
    <property type="entry name" value="ABC_transporter-like_CS"/>
</dbReference>
<gene>
    <name evidence="6" type="ORF">DLM65_00270</name>
    <name evidence="5" type="ORF">JF886_16455</name>
</gene>
<dbReference type="PROSITE" id="PS50893">
    <property type="entry name" value="ABC_TRANSPORTER_2"/>
    <property type="match status" value="1"/>
</dbReference>
<dbReference type="PANTHER" id="PTHR24220:SF659">
    <property type="entry name" value="TRANSPORTER, PUTATIVE-RELATED"/>
    <property type="match status" value="1"/>
</dbReference>
<dbReference type="AlphaFoldDB" id="A0A2W5ZK11"/>
<reference evidence="5 8" key="3">
    <citation type="submission" date="2020-10" db="EMBL/GenBank/DDBJ databases">
        <title>Ca. Dormibacterota MAGs.</title>
        <authorList>
            <person name="Montgomery K."/>
        </authorList>
    </citation>
    <scope>NUCLEOTIDE SEQUENCE [LARGE SCALE GENOMIC DNA]</scope>
    <source>
        <strain evidence="5">SC8812_S17_18</strain>
    </source>
</reference>
<dbReference type="Proteomes" id="UP000248724">
    <property type="component" value="Unassembled WGS sequence"/>
</dbReference>
<organism evidence="6 7">
    <name type="scientific">Candidatus Aeolococcus gillhamiae</name>
    <dbReference type="NCBI Taxonomy" id="3127015"/>
    <lineage>
        <taxon>Bacteria</taxon>
        <taxon>Bacillati</taxon>
        <taxon>Candidatus Dormiibacterota</taxon>
        <taxon>Candidatus Dormibacteria</taxon>
        <taxon>Candidatus Aeolococcales</taxon>
        <taxon>Candidatus Aeolococcaceae</taxon>
        <taxon>Candidatus Aeolococcus</taxon>
    </lineage>
</organism>
<evidence type="ECO:0000313" key="5">
    <source>
        <dbReference type="EMBL" id="MBJ7596420.1"/>
    </source>
</evidence>
<evidence type="ECO:0000256" key="2">
    <source>
        <dbReference type="ARBA" id="ARBA00022741"/>
    </source>
</evidence>
<evidence type="ECO:0000256" key="1">
    <source>
        <dbReference type="ARBA" id="ARBA00022448"/>
    </source>
</evidence>
<keyword evidence="2" id="KW-0547">Nucleotide-binding</keyword>
<dbReference type="InterPro" id="IPR003439">
    <property type="entry name" value="ABC_transporter-like_ATP-bd"/>
</dbReference>
<dbReference type="InterPro" id="IPR027417">
    <property type="entry name" value="P-loop_NTPase"/>
</dbReference>
<keyword evidence="1" id="KW-0813">Transport</keyword>
<keyword evidence="3 6" id="KW-0067">ATP-binding</keyword>
<feature type="domain" description="ABC transporter" evidence="4">
    <location>
        <begin position="1"/>
        <end position="220"/>
    </location>
</feature>
<protein>
    <submittedName>
        <fullName evidence="5 6">ABC transporter ATP-binding protein</fullName>
    </submittedName>
</protein>
<dbReference type="GO" id="GO:0098796">
    <property type="term" value="C:membrane protein complex"/>
    <property type="evidence" value="ECO:0007669"/>
    <property type="project" value="UniProtKB-ARBA"/>
</dbReference>
<proteinExistence type="predicted"/>
<accession>A0A2W5ZK11</accession>
<dbReference type="PROSITE" id="PS00211">
    <property type="entry name" value="ABC_TRANSPORTER_1"/>
    <property type="match status" value="1"/>
</dbReference>
<dbReference type="GO" id="GO:0005886">
    <property type="term" value="C:plasma membrane"/>
    <property type="evidence" value="ECO:0007669"/>
    <property type="project" value="TreeGrafter"/>
</dbReference>
<dbReference type="GO" id="GO:0005524">
    <property type="term" value="F:ATP binding"/>
    <property type="evidence" value="ECO:0007669"/>
    <property type="project" value="UniProtKB-KW"/>
</dbReference>
<dbReference type="EMBL" id="JAEKNS010000163">
    <property type="protein sequence ID" value="MBJ7596420.1"/>
    <property type="molecule type" value="Genomic_DNA"/>
</dbReference>
<dbReference type="Gene3D" id="3.40.50.300">
    <property type="entry name" value="P-loop containing nucleotide triphosphate hydrolases"/>
    <property type="match status" value="1"/>
</dbReference>
<comment type="caution">
    <text evidence="6">The sequence shown here is derived from an EMBL/GenBank/DDBJ whole genome shotgun (WGS) entry which is preliminary data.</text>
</comment>
<evidence type="ECO:0000313" key="8">
    <source>
        <dbReference type="Proteomes" id="UP000606991"/>
    </source>
</evidence>
<dbReference type="InterPro" id="IPR003593">
    <property type="entry name" value="AAA+_ATPase"/>
</dbReference>
<dbReference type="SMART" id="SM00382">
    <property type="entry name" value="AAA"/>
    <property type="match status" value="1"/>
</dbReference>
<dbReference type="FunFam" id="3.40.50.300:FF:000032">
    <property type="entry name" value="Export ABC transporter ATP-binding protein"/>
    <property type="match status" value="1"/>
</dbReference>
<dbReference type="InterPro" id="IPR015854">
    <property type="entry name" value="ABC_transpr_LolD-like"/>
</dbReference>
<dbReference type="SUPFAM" id="SSF52540">
    <property type="entry name" value="P-loop containing nucleoside triphosphate hydrolases"/>
    <property type="match status" value="1"/>
</dbReference>
<dbReference type="GO" id="GO:0022857">
    <property type="term" value="F:transmembrane transporter activity"/>
    <property type="evidence" value="ECO:0007669"/>
    <property type="project" value="TreeGrafter"/>
</dbReference>